<accession>A0A0E9U875</accession>
<name>A0A0E9U875_ANGAN</name>
<reference evidence="2" key="2">
    <citation type="journal article" date="2015" name="Fish Shellfish Immunol.">
        <title>Early steps in the European eel (Anguilla anguilla)-Vibrio vulnificus interaction in the gills: Role of the RtxA13 toxin.</title>
        <authorList>
            <person name="Callol A."/>
            <person name="Pajuelo D."/>
            <person name="Ebbesson L."/>
            <person name="Teles M."/>
            <person name="MacKenzie S."/>
            <person name="Amaro C."/>
        </authorList>
    </citation>
    <scope>NUCLEOTIDE SEQUENCE</scope>
</reference>
<dbReference type="AlphaFoldDB" id="A0A0E9U875"/>
<reference evidence="2" key="1">
    <citation type="submission" date="2014-11" db="EMBL/GenBank/DDBJ databases">
        <authorList>
            <person name="Amaro Gonzalez C."/>
        </authorList>
    </citation>
    <scope>NUCLEOTIDE SEQUENCE</scope>
</reference>
<evidence type="ECO:0000256" key="1">
    <source>
        <dbReference type="SAM" id="MobiDB-lite"/>
    </source>
</evidence>
<dbReference type="EMBL" id="GBXM01046536">
    <property type="protein sequence ID" value="JAH62041.1"/>
    <property type="molecule type" value="Transcribed_RNA"/>
</dbReference>
<organism evidence="2">
    <name type="scientific">Anguilla anguilla</name>
    <name type="common">European freshwater eel</name>
    <name type="synonym">Muraena anguilla</name>
    <dbReference type="NCBI Taxonomy" id="7936"/>
    <lineage>
        <taxon>Eukaryota</taxon>
        <taxon>Metazoa</taxon>
        <taxon>Chordata</taxon>
        <taxon>Craniata</taxon>
        <taxon>Vertebrata</taxon>
        <taxon>Euteleostomi</taxon>
        <taxon>Actinopterygii</taxon>
        <taxon>Neopterygii</taxon>
        <taxon>Teleostei</taxon>
        <taxon>Anguilliformes</taxon>
        <taxon>Anguillidae</taxon>
        <taxon>Anguilla</taxon>
    </lineage>
</organism>
<protein>
    <submittedName>
        <fullName evidence="2">Uncharacterized protein</fullName>
    </submittedName>
</protein>
<evidence type="ECO:0000313" key="2">
    <source>
        <dbReference type="EMBL" id="JAH62041.1"/>
    </source>
</evidence>
<proteinExistence type="predicted"/>
<feature type="region of interest" description="Disordered" evidence="1">
    <location>
        <begin position="1"/>
        <end position="21"/>
    </location>
</feature>
<sequence length="62" mass="6903">MEPREWAGASPATQGHPDRLRPSSFCWSHRGQRYAAVYLQHRLVVHVGLSVSLQGFIGSRAS</sequence>